<protein>
    <submittedName>
        <fullName evidence="1">Uncharacterized protein</fullName>
    </submittedName>
</protein>
<sequence>YSIRRVDGFLIDCPPEVNKYETGAELIKMTRKTLLPNKSHFKRSQLTPEEFVALLGLVMWREQKYTVSIRLEEDLIMLRDWATYSA</sequence>
<gene>
    <name evidence="1" type="ORF">PMAYCL1PPCAC_10516</name>
</gene>
<evidence type="ECO:0000313" key="1">
    <source>
        <dbReference type="EMBL" id="GMR40321.1"/>
    </source>
</evidence>
<accession>A0AAN4ZGC7</accession>
<name>A0AAN4ZGC7_9BILA</name>
<feature type="non-terminal residue" evidence="1">
    <location>
        <position position="1"/>
    </location>
</feature>
<dbReference type="Proteomes" id="UP001328107">
    <property type="component" value="Unassembled WGS sequence"/>
</dbReference>
<organism evidence="1 2">
    <name type="scientific">Pristionchus mayeri</name>
    <dbReference type="NCBI Taxonomy" id="1317129"/>
    <lineage>
        <taxon>Eukaryota</taxon>
        <taxon>Metazoa</taxon>
        <taxon>Ecdysozoa</taxon>
        <taxon>Nematoda</taxon>
        <taxon>Chromadorea</taxon>
        <taxon>Rhabditida</taxon>
        <taxon>Rhabditina</taxon>
        <taxon>Diplogasteromorpha</taxon>
        <taxon>Diplogasteroidea</taxon>
        <taxon>Neodiplogasteridae</taxon>
        <taxon>Pristionchus</taxon>
    </lineage>
</organism>
<comment type="caution">
    <text evidence="1">The sequence shown here is derived from an EMBL/GenBank/DDBJ whole genome shotgun (WGS) entry which is preliminary data.</text>
</comment>
<evidence type="ECO:0000313" key="2">
    <source>
        <dbReference type="Proteomes" id="UP001328107"/>
    </source>
</evidence>
<proteinExistence type="predicted"/>
<dbReference type="AlphaFoldDB" id="A0AAN4ZGC7"/>
<reference evidence="2" key="1">
    <citation type="submission" date="2022-10" db="EMBL/GenBank/DDBJ databases">
        <title>Genome assembly of Pristionchus species.</title>
        <authorList>
            <person name="Yoshida K."/>
            <person name="Sommer R.J."/>
        </authorList>
    </citation>
    <scope>NUCLEOTIDE SEQUENCE [LARGE SCALE GENOMIC DNA]</scope>
    <source>
        <strain evidence="2">RS5460</strain>
    </source>
</reference>
<dbReference type="EMBL" id="BTRK01000003">
    <property type="protein sequence ID" value="GMR40321.1"/>
    <property type="molecule type" value="Genomic_DNA"/>
</dbReference>
<keyword evidence="2" id="KW-1185">Reference proteome</keyword>